<keyword evidence="5" id="KW-1185">Reference proteome</keyword>
<accession>A0A437PPD2</accession>
<evidence type="ECO:0000259" key="1">
    <source>
        <dbReference type="Pfam" id="PF14498"/>
    </source>
</evidence>
<dbReference type="RefSeq" id="WP_127804816.1">
    <property type="nucleotide sequence ID" value="NZ_SACY01000004.1"/>
</dbReference>
<feature type="domain" description="Glycosyl hydrolase family 95 catalytic" evidence="3">
    <location>
        <begin position="320"/>
        <end position="736"/>
    </location>
</feature>
<dbReference type="Proteomes" id="UP000282832">
    <property type="component" value="Unassembled WGS sequence"/>
</dbReference>
<dbReference type="Gene3D" id="2.70.98.50">
    <property type="entry name" value="putative glycoside hydrolase family protein from bacillus halodurans"/>
    <property type="match status" value="1"/>
</dbReference>
<proteinExistence type="predicted"/>
<dbReference type="PANTHER" id="PTHR31084">
    <property type="entry name" value="ALPHA-L-FUCOSIDASE 2"/>
    <property type="match status" value="1"/>
</dbReference>
<name>A0A437PPD2_9BACT</name>
<sequence length="814" mass="91950">MKIDFLNRILIKCGLTTRVKPIIFLLCSLCSLDSIAQVKQPSLKLWYKNPAQYFEEALVLGNGKIGATVYGGTNTDIIHLNDITLWSGGPVNPNMNPKAYENFPKVRELLLQENYKAADSLIRKIQGKFSESYAPLGNLYLDFKHENVNNYLRELNLDKSLATVSYTTNQNQIKRQYFVSNPDQVFVIHLESSQKNQLSFTLRFDSKLKFSTHSTLHHLHVNGLAPVRADPNYVRKPGNPIQFIEGKGTRFAGDFLLQNYGGTVSQTDSSITLSNATQATILVSLATSFNGFDKDPNAEGLDEEKIAQEVLQKASIIPLQTLLNRHQSDYQKFYNRVKLNLGKSTVDLPTDERLRNYAKGEKDPYLETLYFQFGRYLLISSSRTPKVPANLQGLWNPHIRPPWSSNYTMNINAEENYWLAENTNLPEMHQSFLGFLENLESTGKITAKTFYNAPGWAVHHNSDIWAMSNPVGDFGDGDPSWANWNMGATWASTHLWEHYSFTKDLEFLKTKGYPLMKGAAEFALAMLFPDKKGNLITGPATSPEARFKLPNGYIGATMYGGTADLAMIRELFTDILAAQNVLRNDKEFAEKIQTALNKLHPYQIGSRGNLQEWYYDWEDQDWKHRHQSHLYGLFPGTHIKTDVQPEIAAAIRKSLEIKGDETTGWSKGWRINLWARLKDGNHAYKMYRELLKYVEPDGVKINYQRGGGTYPNLFDAHPPFQIDGNFGGAAAVAEMLVQSDENNIYLLPALPDAWESGSVSGLKARGGFEVSLEWKNHKVTRVQITSKLGGKTQVIYNGKNKDITVAPKGIYLIN</sequence>
<dbReference type="PIRSF" id="PIRSF007663">
    <property type="entry name" value="UCP007663"/>
    <property type="match status" value="1"/>
</dbReference>
<dbReference type="InterPro" id="IPR027414">
    <property type="entry name" value="GH95_N_dom"/>
</dbReference>
<gene>
    <name evidence="4" type="ORF">EOJ36_09710</name>
</gene>
<protein>
    <submittedName>
        <fullName evidence="4">Glycoside hydrolase family 95 protein</fullName>
    </submittedName>
</protein>
<dbReference type="InterPro" id="IPR049053">
    <property type="entry name" value="AFCA-like_C"/>
</dbReference>
<feature type="domain" description="Alpha fucosidase A-like C-terminal" evidence="2">
    <location>
        <begin position="738"/>
        <end position="798"/>
    </location>
</feature>
<dbReference type="GO" id="GO:0005975">
    <property type="term" value="P:carbohydrate metabolic process"/>
    <property type="evidence" value="ECO:0007669"/>
    <property type="project" value="InterPro"/>
</dbReference>
<evidence type="ECO:0000313" key="4">
    <source>
        <dbReference type="EMBL" id="RVU24188.1"/>
    </source>
</evidence>
<dbReference type="Gene3D" id="2.60.40.1180">
    <property type="entry name" value="Golgi alpha-mannosidase II"/>
    <property type="match status" value="1"/>
</dbReference>
<evidence type="ECO:0000259" key="2">
    <source>
        <dbReference type="Pfam" id="PF21307"/>
    </source>
</evidence>
<feature type="domain" description="Glycosyl hydrolase family 95 N-terminal" evidence="1">
    <location>
        <begin position="45"/>
        <end position="290"/>
    </location>
</feature>
<organism evidence="4 5">
    <name type="scientific">Sandaracinomonas limnophila</name>
    <dbReference type="NCBI Taxonomy" id="1862386"/>
    <lineage>
        <taxon>Bacteria</taxon>
        <taxon>Pseudomonadati</taxon>
        <taxon>Bacteroidota</taxon>
        <taxon>Cytophagia</taxon>
        <taxon>Cytophagales</taxon>
        <taxon>Flectobacillaceae</taxon>
        <taxon>Sandaracinomonas</taxon>
    </lineage>
</organism>
<dbReference type="InterPro" id="IPR008928">
    <property type="entry name" value="6-hairpin_glycosidase_sf"/>
</dbReference>
<dbReference type="Pfam" id="PF22124">
    <property type="entry name" value="Glyco_hydro_95_cat"/>
    <property type="match status" value="1"/>
</dbReference>
<evidence type="ECO:0000259" key="3">
    <source>
        <dbReference type="Pfam" id="PF22124"/>
    </source>
</evidence>
<comment type="caution">
    <text evidence="4">The sequence shown here is derived from an EMBL/GenBank/DDBJ whole genome shotgun (WGS) entry which is preliminary data.</text>
</comment>
<dbReference type="InterPro" id="IPR013780">
    <property type="entry name" value="Glyco_hydro_b"/>
</dbReference>
<evidence type="ECO:0000313" key="5">
    <source>
        <dbReference type="Proteomes" id="UP000282832"/>
    </source>
</evidence>
<dbReference type="AlphaFoldDB" id="A0A437PPD2"/>
<dbReference type="InterPro" id="IPR016518">
    <property type="entry name" value="Alpha-L-fucosidase"/>
</dbReference>
<dbReference type="SUPFAM" id="SSF48208">
    <property type="entry name" value="Six-hairpin glycosidases"/>
    <property type="match status" value="1"/>
</dbReference>
<dbReference type="GO" id="GO:0004560">
    <property type="term" value="F:alpha-L-fucosidase activity"/>
    <property type="evidence" value="ECO:0007669"/>
    <property type="project" value="InterPro"/>
</dbReference>
<dbReference type="Pfam" id="PF21307">
    <property type="entry name" value="Glyco_hydro_95_C"/>
    <property type="match status" value="1"/>
</dbReference>
<dbReference type="InterPro" id="IPR054363">
    <property type="entry name" value="GH95_cat"/>
</dbReference>
<dbReference type="Pfam" id="PF14498">
    <property type="entry name" value="Glyco_hyd_65N_2"/>
    <property type="match status" value="1"/>
</dbReference>
<reference evidence="4 5" key="1">
    <citation type="submission" date="2019-01" db="EMBL/GenBank/DDBJ databases">
        <authorList>
            <person name="Chen W.-M."/>
        </authorList>
    </citation>
    <scope>NUCLEOTIDE SEQUENCE [LARGE SCALE GENOMIC DNA]</scope>
    <source>
        <strain evidence="4 5">FSY-15</strain>
    </source>
</reference>
<dbReference type="EMBL" id="SACY01000004">
    <property type="protein sequence ID" value="RVU24188.1"/>
    <property type="molecule type" value="Genomic_DNA"/>
</dbReference>
<dbReference type="InterPro" id="IPR012341">
    <property type="entry name" value="6hp_glycosidase-like_sf"/>
</dbReference>
<dbReference type="PANTHER" id="PTHR31084:SF0">
    <property type="entry name" value="ALPHA-L-FUCOSIDASE 2"/>
    <property type="match status" value="1"/>
</dbReference>
<dbReference type="Gene3D" id="1.50.10.10">
    <property type="match status" value="1"/>
</dbReference>
<dbReference type="OrthoDB" id="9802600at2"/>
<keyword evidence="4" id="KW-0378">Hydrolase</keyword>